<dbReference type="PANTHER" id="PTHR43826">
    <property type="entry name" value="GLUCOSE-6-PHOSPHATE EXCHANGER SLC37A4"/>
    <property type="match status" value="1"/>
</dbReference>
<feature type="transmembrane region" description="Helical" evidence="6">
    <location>
        <begin position="259"/>
        <end position="281"/>
    </location>
</feature>
<evidence type="ECO:0000256" key="3">
    <source>
        <dbReference type="ARBA" id="ARBA00022692"/>
    </source>
</evidence>
<name>A0A2L2Y3K3_PARTP</name>
<feature type="transmembrane region" description="Helical" evidence="6">
    <location>
        <begin position="46"/>
        <end position="64"/>
    </location>
</feature>
<feature type="domain" description="Major facilitator superfamily (MFS) profile" evidence="7">
    <location>
        <begin position="12"/>
        <end position="421"/>
    </location>
</feature>
<organism evidence="8">
    <name type="scientific">Parasteatoda tepidariorum</name>
    <name type="common">Common house spider</name>
    <name type="synonym">Achaearanea tepidariorum</name>
    <dbReference type="NCBI Taxonomy" id="114398"/>
    <lineage>
        <taxon>Eukaryota</taxon>
        <taxon>Metazoa</taxon>
        <taxon>Ecdysozoa</taxon>
        <taxon>Arthropoda</taxon>
        <taxon>Chelicerata</taxon>
        <taxon>Arachnida</taxon>
        <taxon>Araneae</taxon>
        <taxon>Araneomorphae</taxon>
        <taxon>Entelegynae</taxon>
        <taxon>Araneoidea</taxon>
        <taxon>Theridiidae</taxon>
        <taxon>Parasteatoda</taxon>
    </lineage>
</organism>
<feature type="transmembrane region" description="Helical" evidence="6">
    <location>
        <begin position="332"/>
        <end position="354"/>
    </location>
</feature>
<keyword evidence="5 6" id="KW-0472">Membrane</keyword>
<feature type="transmembrane region" description="Helical" evidence="6">
    <location>
        <begin position="301"/>
        <end position="320"/>
    </location>
</feature>
<dbReference type="Gene3D" id="1.20.1250.20">
    <property type="entry name" value="MFS general substrate transporter like domains"/>
    <property type="match status" value="2"/>
</dbReference>
<accession>A0A2L2Y3K3</accession>
<dbReference type="InterPro" id="IPR051337">
    <property type="entry name" value="OPA_Antiporter"/>
</dbReference>
<dbReference type="InterPro" id="IPR036259">
    <property type="entry name" value="MFS_trans_sf"/>
</dbReference>
<evidence type="ECO:0000256" key="2">
    <source>
        <dbReference type="ARBA" id="ARBA00009598"/>
    </source>
</evidence>
<dbReference type="AlphaFoldDB" id="A0A2L2Y3K3"/>
<dbReference type="PROSITE" id="PS50850">
    <property type="entry name" value="MFS"/>
    <property type="match status" value="1"/>
</dbReference>
<proteinExistence type="evidence at transcript level"/>
<evidence type="ECO:0000256" key="1">
    <source>
        <dbReference type="ARBA" id="ARBA00004127"/>
    </source>
</evidence>
<feature type="transmembrane region" description="Helical" evidence="6">
    <location>
        <begin position="166"/>
        <end position="186"/>
    </location>
</feature>
<dbReference type="GO" id="GO:0061513">
    <property type="term" value="F:glucose 6-phosphate:phosphate antiporter activity"/>
    <property type="evidence" value="ECO:0007669"/>
    <property type="project" value="TreeGrafter"/>
</dbReference>
<evidence type="ECO:0000259" key="7">
    <source>
        <dbReference type="PROSITE" id="PS50850"/>
    </source>
</evidence>
<dbReference type="InterPro" id="IPR020846">
    <property type="entry name" value="MFS_dom"/>
</dbReference>
<feature type="transmembrane region" description="Helical" evidence="6">
    <location>
        <begin position="219"/>
        <end position="238"/>
    </location>
</feature>
<evidence type="ECO:0000256" key="5">
    <source>
        <dbReference type="ARBA" id="ARBA00023136"/>
    </source>
</evidence>
<evidence type="ECO:0000256" key="4">
    <source>
        <dbReference type="ARBA" id="ARBA00022989"/>
    </source>
</evidence>
<reference evidence="8" key="1">
    <citation type="journal article" date="2016" name="Mol. Ecol. Resour.">
        <title>Evaluation of the impact of RNA preservation methods of spiders for de novo transcriptome assembly.</title>
        <authorList>
            <person name="Kono N."/>
            <person name="Nakamura H."/>
            <person name="Ito Y."/>
            <person name="Tomita M."/>
            <person name="Arakawa K."/>
        </authorList>
    </citation>
    <scope>NUCLEOTIDE SEQUENCE</scope>
    <source>
        <tissue evidence="8">Whole body</tissue>
    </source>
</reference>
<dbReference type="InterPro" id="IPR000849">
    <property type="entry name" value="Sugar_P_transporter"/>
</dbReference>
<feature type="transmembrane region" description="Helical" evidence="6">
    <location>
        <begin position="135"/>
        <end position="159"/>
    </location>
</feature>
<keyword evidence="4 6" id="KW-1133">Transmembrane helix</keyword>
<dbReference type="PANTHER" id="PTHR43826:SF3">
    <property type="entry name" value="GLUCOSE-6-PHOSPHATE EXCHANGER SLC37A4"/>
    <property type="match status" value="1"/>
</dbReference>
<dbReference type="PIRSF" id="PIRSF002808">
    <property type="entry name" value="Hexose_phosphate_transp"/>
    <property type="match status" value="1"/>
</dbReference>
<keyword evidence="3 6" id="KW-0812">Transmembrane</keyword>
<dbReference type="GO" id="GO:0035435">
    <property type="term" value="P:phosphate ion transmembrane transport"/>
    <property type="evidence" value="ECO:0007669"/>
    <property type="project" value="TreeGrafter"/>
</dbReference>
<dbReference type="EMBL" id="IAAA01008189">
    <property type="protein sequence ID" value="LAA02756.1"/>
    <property type="molecule type" value="mRNA"/>
</dbReference>
<evidence type="ECO:0000256" key="6">
    <source>
        <dbReference type="SAM" id="Phobius"/>
    </source>
</evidence>
<feature type="transmembrane region" description="Helical" evidence="6">
    <location>
        <begin position="7"/>
        <end position="26"/>
    </location>
</feature>
<evidence type="ECO:0000313" key="8">
    <source>
        <dbReference type="EMBL" id="LAA02756.1"/>
    </source>
</evidence>
<dbReference type="Pfam" id="PF07690">
    <property type="entry name" value="MFS_1"/>
    <property type="match status" value="1"/>
</dbReference>
<dbReference type="SUPFAM" id="SSF103473">
    <property type="entry name" value="MFS general substrate transporter"/>
    <property type="match status" value="1"/>
</dbReference>
<protein>
    <submittedName>
        <fullName evidence="8">Glucose-6-phosphate translocase</fullName>
    </submittedName>
</protein>
<comment type="similarity">
    <text evidence="2">Belongs to the major facilitator superfamily. Organophosphate:Pi antiporter (OPA) (TC 2.A.1.4) family.</text>
</comment>
<feature type="transmembrane region" description="Helical" evidence="6">
    <location>
        <begin position="76"/>
        <end position="107"/>
    </location>
</feature>
<comment type="subcellular location">
    <subcellularLocation>
        <location evidence="1">Endomembrane system</location>
        <topology evidence="1">Multi-pass membrane protein</topology>
    </subcellularLocation>
</comment>
<dbReference type="OrthoDB" id="3639251at2759"/>
<dbReference type="PROSITE" id="PS51257">
    <property type="entry name" value="PROKAR_LIPOPROTEIN"/>
    <property type="match status" value="1"/>
</dbReference>
<sequence>MAGRLRTYQVSIFATLFIGYACYAYNRKSVSLALPKLMEEGLDKNQAGLIISCQNVAYAISKFLGGILSDRISARVLFSIGLTFCGIVTLTFASSSSVAVFSLLWFLNGFGQGCGWPACSKILRQWFSPTEFGTWWSVLSASANISGGLSPFFTAFLILNYGWRFSLFLAGCVSICLGIVAIFTLVNSPVDVGLPSFSADSVKKDKDKGSSSDAKVADLLSSPALWFVSFCYMIVFCAKTGTVDWGQLYLIEDRKHTQYVASAFTSSVESGGFIGGILAGYLTDLMLKSRSPKVDKSRGNARMPLAALFMVCVLGCLHLLQFSITESTSKLWISTIGFLLGAGFYGPIAIYGVVASESAPDNLSGTSHAVVALAANVGAIVSGLPFSYIAKYYNWSTIFLLLEIMAAVNLVIMFLCRNLNYNMGKKKKD</sequence>
<dbReference type="GO" id="GO:0005789">
    <property type="term" value="C:endoplasmic reticulum membrane"/>
    <property type="evidence" value="ECO:0007669"/>
    <property type="project" value="TreeGrafter"/>
</dbReference>
<feature type="transmembrane region" description="Helical" evidence="6">
    <location>
        <begin position="392"/>
        <end position="416"/>
    </location>
</feature>
<dbReference type="InterPro" id="IPR011701">
    <property type="entry name" value="MFS"/>
</dbReference>